<feature type="transmembrane region" description="Helical" evidence="13">
    <location>
        <begin position="7"/>
        <end position="26"/>
    </location>
</feature>
<feature type="domain" description="Ricin B lectin" evidence="14">
    <location>
        <begin position="507"/>
        <end position="629"/>
    </location>
</feature>
<keyword evidence="11" id="KW-0325">Glycoprotein</keyword>
<dbReference type="SUPFAM" id="SSF50370">
    <property type="entry name" value="Ricin B-like lectins"/>
    <property type="match status" value="1"/>
</dbReference>
<proteinExistence type="inferred from homology"/>
<keyword evidence="5 13" id="KW-0430">Lectin</keyword>
<dbReference type="GO" id="GO:0000139">
    <property type="term" value="C:Golgi membrane"/>
    <property type="evidence" value="ECO:0007669"/>
    <property type="project" value="UniProtKB-SubCell"/>
</dbReference>
<dbReference type="EC" id="2.4.1.-" evidence="13"/>
<evidence type="ECO:0000256" key="3">
    <source>
        <dbReference type="ARBA" id="ARBA00005680"/>
    </source>
</evidence>
<dbReference type="InterPro" id="IPR000772">
    <property type="entry name" value="Ricin_B_lectin"/>
</dbReference>
<dbReference type="PhylomeDB" id="T1JAX5"/>
<evidence type="ECO:0000259" key="14">
    <source>
        <dbReference type="SMART" id="SM00458"/>
    </source>
</evidence>
<evidence type="ECO:0000256" key="11">
    <source>
        <dbReference type="ARBA" id="ARBA00023180"/>
    </source>
</evidence>
<keyword evidence="10 13" id="KW-1015">Disulfide bond</keyword>
<dbReference type="CDD" id="cd23440">
    <property type="entry name" value="beta-trefoil_Ricin_GALNT11"/>
    <property type="match status" value="1"/>
</dbReference>
<dbReference type="FunFam" id="3.90.550.10:FF:000053">
    <property type="entry name" value="Polypeptide N-acetylgalactosaminyltransferase"/>
    <property type="match status" value="1"/>
</dbReference>
<organism evidence="15 16">
    <name type="scientific">Strigamia maritima</name>
    <name type="common">European centipede</name>
    <name type="synonym">Geophilus maritimus</name>
    <dbReference type="NCBI Taxonomy" id="126957"/>
    <lineage>
        <taxon>Eukaryota</taxon>
        <taxon>Metazoa</taxon>
        <taxon>Ecdysozoa</taxon>
        <taxon>Arthropoda</taxon>
        <taxon>Myriapoda</taxon>
        <taxon>Chilopoda</taxon>
        <taxon>Pleurostigmophora</taxon>
        <taxon>Geophilomorpha</taxon>
        <taxon>Linotaeniidae</taxon>
        <taxon>Strigamia</taxon>
    </lineage>
</organism>
<evidence type="ECO:0000256" key="6">
    <source>
        <dbReference type="ARBA" id="ARBA00022968"/>
    </source>
</evidence>
<dbReference type="Pfam" id="PF00535">
    <property type="entry name" value="Glycos_transf_2"/>
    <property type="match status" value="1"/>
</dbReference>
<dbReference type="SMART" id="SM00458">
    <property type="entry name" value="RICIN"/>
    <property type="match status" value="1"/>
</dbReference>
<dbReference type="InterPro" id="IPR001173">
    <property type="entry name" value="Glyco_trans_2-like"/>
</dbReference>
<reference evidence="15" key="2">
    <citation type="submission" date="2015-02" db="UniProtKB">
        <authorList>
            <consortium name="EnsemblMetazoa"/>
        </authorList>
    </citation>
    <scope>IDENTIFICATION</scope>
</reference>
<evidence type="ECO:0000256" key="1">
    <source>
        <dbReference type="ARBA" id="ARBA00001936"/>
    </source>
</evidence>
<evidence type="ECO:0000256" key="9">
    <source>
        <dbReference type="ARBA" id="ARBA00023136"/>
    </source>
</evidence>
<keyword evidence="4 13" id="KW-0812">Transmembrane</keyword>
<evidence type="ECO:0000256" key="13">
    <source>
        <dbReference type="RuleBase" id="RU361242"/>
    </source>
</evidence>
<evidence type="ECO:0000256" key="10">
    <source>
        <dbReference type="ARBA" id="ARBA00023157"/>
    </source>
</evidence>
<dbReference type="GO" id="GO:0008593">
    <property type="term" value="P:regulation of Notch signaling pathway"/>
    <property type="evidence" value="ECO:0007669"/>
    <property type="project" value="TreeGrafter"/>
</dbReference>
<dbReference type="GO" id="GO:0004653">
    <property type="term" value="F:polypeptide N-acetylgalactosaminyltransferase activity"/>
    <property type="evidence" value="ECO:0007669"/>
    <property type="project" value="TreeGrafter"/>
</dbReference>
<keyword evidence="13" id="KW-0328">Glycosyltransferase</keyword>
<dbReference type="GO" id="GO:0030246">
    <property type="term" value="F:carbohydrate binding"/>
    <property type="evidence" value="ECO:0007669"/>
    <property type="project" value="UniProtKB-KW"/>
</dbReference>
<keyword evidence="6" id="KW-0735">Signal-anchor</keyword>
<reference evidence="16" key="1">
    <citation type="submission" date="2011-05" db="EMBL/GenBank/DDBJ databases">
        <authorList>
            <person name="Richards S.R."/>
            <person name="Qu J."/>
            <person name="Jiang H."/>
            <person name="Jhangiani S.N."/>
            <person name="Agravi P."/>
            <person name="Goodspeed R."/>
            <person name="Gross S."/>
            <person name="Mandapat C."/>
            <person name="Jackson L."/>
            <person name="Mathew T."/>
            <person name="Pu L."/>
            <person name="Thornton R."/>
            <person name="Saada N."/>
            <person name="Wilczek-Boney K.B."/>
            <person name="Lee S."/>
            <person name="Kovar C."/>
            <person name="Wu Y."/>
            <person name="Scherer S.E."/>
            <person name="Worley K.C."/>
            <person name="Muzny D.M."/>
            <person name="Gibbs R."/>
        </authorList>
    </citation>
    <scope>NUCLEOTIDE SEQUENCE</scope>
    <source>
        <strain evidence="16">Brora</strain>
    </source>
</reference>
<dbReference type="InterPro" id="IPR045885">
    <property type="entry name" value="GalNAc-T"/>
</dbReference>
<dbReference type="OMA" id="PVFQPWH"/>
<dbReference type="eggNOG" id="KOG3736">
    <property type="taxonomic scope" value="Eukaryota"/>
</dbReference>
<evidence type="ECO:0000256" key="5">
    <source>
        <dbReference type="ARBA" id="ARBA00022734"/>
    </source>
</evidence>
<dbReference type="PROSITE" id="PS50231">
    <property type="entry name" value="RICIN_B_LECTIN"/>
    <property type="match status" value="1"/>
</dbReference>
<keyword evidence="7 13" id="KW-1133">Transmembrane helix</keyword>
<dbReference type="PANTHER" id="PTHR11675">
    <property type="entry name" value="N-ACETYLGALACTOSAMINYLTRANSFERASE"/>
    <property type="match status" value="1"/>
</dbReference>
<evidence type="ECO:0000256" key="4">
    <source>
        <dbReference type="ARBA" id="ARBA00022692"/>
    </source>
</evidence>
<dbReference type="EnsemblMetazoa" id="SMAR010899-RA">
    <property type="protein sequence ID" value="SMAR010899-PA"/>
    <property type="gene ID" value="SMAR010899"/>
</dbReference>
<keyword evidence="9 13" id="KW-0472">Membrane</keyword>
<dbReference type="Proteomes" id="UP000014500">
    <property type="component" value="Unassembled WGS sequence"/>
</dbReference>
<evidence type="ECO:0000256" key="12">
    <source>
        <dbReference type="ARBA" id="ARBA00023211"/>
    </source>
</evidence>
<dbReference type="EMBL" id="JH432007">
    <property type="status" value="NOT_ANNOTATED_CDS"/>
    <property type="molecule type" value="Genomic_DNA"/>
</dbReference>
<keyword evidence="12 13" id="KW-0464">Manganese</keyword>
<dbReference type="CDD" id="cd02510">
    <property type="entry name" value="pp-GalNAc-T"/>
    <property type="match status" value="1"/>
</dbReference>
<name>T1JAX5_STRMM</name>
<evidence type="ECO:0000256" key="2">
    <source>
        <dbReference type="ARBA" id="ARBA00004323"/>
    </source>
</evidence>
<evidence type="ECO:0000313" key="16">
    <source>
        <dbReference type="Proteomes" id="UP000014500"/>
    </source>
</evidence>
<comment type="cofactor">
    <cofactor evidence="1 13">
        <name>Mn(2+)</name>
        <dbReference type="ChEBI" id="CHEBI:29035"/>
    </cofactor>
</comment>
<dbReference type="HOGENOM" id="CLU_013477_0_1_1"/>
<dbReference type="AlphaFoldDB" id="T1JAX5"/>
<dbReference type="InterPro" id="IPR035992">
    <property type="entry name" value="Ricin_B-like_lectins"/>
</dbReference>
<sequence>MSFKCKSFCLGILVTSITWAVILYLYNTLNTTNTHQNVHHFEGLSVERPREKQINNYLSNDEDNDIPNNLHLSEKKDIELKNHRRKWPVKINMPEIKEGEIHNYKKNIEDIGLVRSPDDQKVRDDGNRQHSFNLLVSNRLSFHRAVPDTRNPMCKSLNYSGVLPRASIVICFYNEAKSALLRTIHSVFDRTPDYLIEEIILVDDFSELDELKTPLKDYLTEKFLDRVKLIHTTKREGLIRARMFGAKHTKGEVLVFLDSHCEVNKMWLEPLLSEISKDRSIVVCPIIDIINADTFLYTSSPIVRGGFNWGLHFKWDSLPPNALATKADFVKPFRSPTMAGGLFAIDRSYFFEIGEYDSGMDTWGGENLEISFRVWMCGGSLYIVPCSRVGHIFRQRRPYGSPTGKDTVMYNSLRVAHVWMDEYKENYFKMRPDARQQFYGNVTDRIELRKQLNCKSFDWYLKNIYPELKPPNPRFSKSKMMVLKNKQMKKAIAIDPMRKKNKPKLIKKYQIHLRKTDLCVESDKDVTIKGSLLILRRCRKAKNQMWFESTKDELILAELLCMDAGEEYPRLAKCHEMGSSQSWRHKTLLDTQLYNMAAGTCLGVKSPTEGAYLSMEFCTQLEPTKWDLLEPAV</sequence>
<accession>T1JAX5</accession>
<keyword evidence="16" id="KW-1185">Reference proteome</keyword>
<dbReference type="STRING" id="126957.T1JAX5"/>
<comment type="similarity">
    <text evidence="3 13">Belongs to the glycosyltransferase 2 family. GalNAc-T subfamily.</text>
</comment>
<dbReference type="UniPathway" id="UPA00378"/>
<dbReference type="GO" id="GO:0005112">
    <property type="term" value="F:Notch binding"/>
    <property type="evidence" value="ECO:0007669"/>
    <property type="project" value="TreeGrafter"/>
</dbReference>
<comment type="pathway">
    <text evidence="13">Protein modification; protein glycosylation.</text>
</comment>
<comment type="subcellular location">
    <subcellularLocation>
        <location evidence="2 13">Golgi apparatus membrane</location>
        <topology evidence="2 13">Single-pass type II membrane protein</topology>
    </subcellularLocation>
</comment>
<dbReference type="SUPFAM" id="SSF53448">
    <property type="entry name" value="Nucleotide-diphospho-sugar transferases"/>
    <property type="match status" value="1"/>
</dbReference>
<dbReference type="GO" id="GO:0006493">
    <property type="term" value="P:protein O-linked glycosylation"/>
    <property type="evidence" value="ECO:0007669"/>
    <property type="project" value="UniProtKB-ARBA"/>
</dbReference>
<dbReference type="Gene3D" id="2.80.10.50">
    <property type="match status" value="1"/>
</dbReference>
<dbReference type="PANTHER" id="PTHR11675:SF63">
    <property type="entry name" value="POLYPEPTIDE N-ACETYLGALACTOSAMINYLTRANSFERASE"/>
    <property type="match status" value="1"/>
</dbReference>
<dbReference type="Pfam" id="PF00652">
    <property type="entry name" value="Ricin_B_lectin"/>
    <property type="match status" value="1"/>
</dbReference>
<dbReference type="InterPro" id="IPR029044">
    <property type="entry name" value="Nucleotide-diphossugar_trans"/>
</dbReference>
<keyword evidence="13" id="KW-0808">Transferase</keyword>
<keyword evidence="8 13" id="KW-0333">Golgi apparatus</keyword>
<evidence type="ECO:0000256" key="7">
    <source>
        <dbReference type="ARBA" id="ARBA00022989"/>
    </source>
</evidence>
<dbReference type="Gene3D" id="3.90.550.10">
    <property type="entry name" value="Spore Coat Polysaccharide Biosynthesis Protein SpsA, Chain A"/>
    <property type="match status" value="1"/>
</dbReference>
<evidence type="ECO:0000256" key="8">
    <source>
        <dbReference type="ARBA" id="ARBA00023034"/>
    </source>
</evidence>
<evidence type="ECO:0000313" key="15">
    <source>
        <dbReference type="EnsemblMetazoa" id="SMAR010899-PA"/>
    </source>
</evidence>
<protein>
    <recommendedName>
        <fullName evidence="13">Polypeptide N-acetylgalactosaminyltransferase</fullName>
        <ecNumber evidence="13">2.4.1.-</ecNumber>
    </recommendedName>
    <alternativeName>
        <fullName evidence="13">Protein-UDP acetylgalactosaminyltransferase</fullName>
    </alternativeName>
</protein>